<sequence length="409" mass="44023">MRVVLGAYIGYNLPDWYKWMTDRPSFFEITEDGGCNPAELAGGYLTSLGQNQLDAALKAVPPRRYRWTAPNGYGIELLQGSSKDGISYQLILREPGGRTHKLPMVVNRKQAKLSLGSLPLTIHGENFGKLDLALGMTPFGLKEVEFRITSPDGHVTVFKLKPSPCELNTDADRQAKLNLGSQADAGRWATLHLARAAKAGGGALGPALLDVLLRIRPGPGGLYRNHGVAALDVLTVALNALRQSGVDMRGLEAIQRTAAGGNGVAYAKARVDAQRWLQARLAEQIRAGRIDPLLLRNAYGINFGVPDIALAAGKAGPVRREGKSTSVGKEKVELPWRSLVLAMAPYKVRQTRDGRLFVGIAPDAMGFNEAMARLAAALHVDAPSLRWAAANLSIGGARINGVVVEARRY</sequence>
<evidence type="ECO:0000313" key="2">
    <source>
        <dbReference type="Proteomes" id="UP000198284"/>
    </source>
</evidence>
<name>A0A239LC07_9BURK</name>
<dbReference type="AlphaFoldDB" id="A0A239LC07"/>
<keyword evidence="2" id="KW-1185">Reference proteome</keyword>
<protein>
    <submittedName>
        <fullName evidence="1">Uncharacterized protein</fullName>
    </submittedName>
</protein>
<dbReference type="EMBL" id="FZOT01000021">
    <property type="protein sequence ID" value="SNT27830.1"/>
    <property type="molecule type" value="Genomic_DNA"/>
</dbReference>
<evidence type="ECO:0000313" key="1">
    <source>
        <dbReference type="EMBL" id="SNT27830.1"/>
    </source>
</evidence>
<reference evidence="1 2" key="1">
    <citation type="submission" date="2017-06" db="EMBL/GenBank/DDBJ databases">
        <authorList>
            <person name="Kim H.J."/>
            <person name="Triplett B.A."/>
        </authorList>
    </citation>
    <scope>NUCLEOTIDE SEQUENCE [LARGE SCALE GENOMIC DNA]</scope>
    <source>
        <strain evidence="1 2">U15</strain>
    </source>
</reference>
<dbReference type="Proteomes" id="UP000198284">
    <property type="component" value="Unassembled WGS sequence"/>
</dbReference>
<proteinExistence type="predicted"/>
<accession>A0A239LC07</accession>
<gene>
    <name evidence="1" type="ORF">SAMN06265795_12133</name>
</gene>
<organism evidence="1 2">
    <name type="scientific">Noviherbaspirillum humi</name>
    <dbReference type="NCBI Taxonomy" id="1688639"/>
    <lineage>
        <taxon>Bacteria</taxon>
        <taxon>Pseudomonadati</taxon>
        <taxon>Pseudomonadota</taxon>
        <taxon>Betaproteobacteria</taxon>
        <taxon>Burkholderiales</taxon>
        <taxon>Oxalobacteraceae</taxon>
        <taxon>Noviherbaspirillum</taxon>
    </lineage>
</organism>